<name>A0A0E9RDT6_ANGAN</name>
<accession>A0A0E9RDT6</accession>
<reference evidence="1" key="1">
    <citation type="submission" date="2014-11" db="EMBL/GenBank/DDBJ databases">
        <authorList>
            <person name="Amaro Gonzalez C."/>
        </authorList>
    </citation>
    <scope>NUCLEOTIDE SEQUENCE</scope>
</reference>
<dbReference type="EMBL" id="GBXM01082074">
    <property type="protein sequence ID" value="JAH26503.1"/>
    <property type="molecule type" value="Transcribed_RNA"/>
</dbReference>
<evidence type="ECO:0000313" key="1">
    <source>
        <dbReference type="EMBL" id="JAH26503.1"/>
    </source>
</evidence>
<dbReference type="AlphaFoldDB" id="A0A0E9RDT6"/>
<sequence>MVFVFCGLHCTVMTEPLLLVWQLHCGFQLIYECLSFSP</sequence>
<reference evidence="1" key="2">
    <citation type="journal article" date="2015" name="Fish Shellfish Immunol.">
        <title>Early steps in the European eel (Anguilla anguilla)-Vibrio vulnificus interaction in the gills: Role of the RtxA13 toxin.</title>
        <authorList>
            <person name="Callol A."/>
            <person name="Pajuelo D."/>
            <person name="Ebbesson L."/>
            <person name="Teles M."/>
            <person name="MacKenzie S."/>
            <person name="Amaro C."/>
        </authorList>
    </citation>
    <scope>NUCLEOTIDE SEQUENCE</scope>
</reference>
<proteinExistence type="predicted"/>
<organism evidence="1">
    <name type="scientific">Anguilla anguilla</name>
    <name type="common">European freshwater eel</name>
    <name type="synonym">Muraena anguilla</name>
    <dbReference type="NCBI Taxonomy" id="7936"/>
    <lineage>
        <taxon>Eukaryota</taxon>
        <taxon>Metazoa</taxon>
        <taxon>Chordata</taxon>
        <taxon>Craniata</taxon>
        <taxon>Vertebrata</taxon>
        <taxon>Euteleostomi</taxon>
        <taxon>Actinopterygii</taxon>
        <taxon>Neopterygii</taxon>
        <taxon>Teleostei</taxon>
        <taxon>Anguilliformes</taxon>
        <taxon>Anguillidae</taxon>
        <taxon>Anguilla</taxon>
    </lineage>
</organism>
<protein>
    <submittedName>
        <fullName evidence="1">Uncharacterized protein</fullName>
    </submittedName>
</protein>